<dbReference type="GO" id="GO:0006886">
    <property type="term" value="P:intracellular protein transport"/>
    <property type="evidence" value="ECO:0007669"/>
    <property type="project" value="TreeGrafter"/>
</dbReference>
<dbReference type="GO" id="GO:0043001">
    <property type="term" value="P:Golgi to plasma membrane protein transport"/>
    <property type="evidence" value="ECO:0007669"/>
    <property type="project" value="TreeGrafter"/>
</dbReference>
<dbReference type="GO" id="GO:0005525">
    <property type="term" value="F:GTP binding"/>
    <property type="evidence" value="ECO:0007669"/>
    <property type="project" value="UniProtKB-KW"/>
</dbReference>
<dbReference type="PANTHER" id="PTHR45909:SF1">
    <property type="entry name" value="ADP-RIBOSYLATION FACTOR-RELATED PROTEIN 1"/>
    <property type="match status" value="1"/>
</dbReference>
<dbReference type="InterPro" id="IPR024156">
    <property type="entry name" value="Small_GTPase_ARF"/>
</dbReference>
<gene>
    <name evidence="4" type="ORF">PaG_06561</name>
</gene>
<evidence type="ECO:0000256" key="3">
    <source>
        <dbReference type="PIRSR" id="PIRSR606689-1"/>
    </source>
</evidence>
<keyword evidence="2 3" id="KW-0342">GTP-binding</keyword>
<reference evidence="4 5" key="1">
    <citation type="journal article" date="2014" name="Genome Announc.">
        <title>Genome sequence of the basidiomycetous fungus Pseudozyma aphidis DSM70725, an efficient producer of biosurfactant mannosylerythritol lipids.</title>
        <authorList>
            <person name="Lorenz S."/>
            <person name="Guenther M."/>
            <person name="Grumaz C."/>
            <person name="Rupp S."/>
            <person name="Zibek S."/>
            <person name="Sohn K."/>
        </authorList>
    </citation>
    <scope>NUCLEOTIDE SEQUENCE [LARGE SCALE GENOMIC DNA]</scope>
    <source>
        <strain evidence="5">ATCC 32657 / CBS 517.83 / DSM 70725 / JCM 10318 / NBRC 10182 / NRRL Y-7954 / St-0401</strain>
    </source>
</reference>
<keyword evidence="1 3" id="KW-0547">Nucleotide-binding</keyword>
<keyword evidence="5" id="KW-1185">Reference proteome</keyword>
<accession>W3VDM9</accession>
<sequence length="272" mass="29640">MYHLITGLYAEWTKKPRYNALMVGAAGVGKSCLLEKVSTVATLRFQLLPLTPFPPLLDQERLSQETGTAAKSSRSNRRTECLPRIHLHFWDLGGSPSVRTLWSKYYDESDAVVWVVDARHFLPLHRHSDKVSTSQAPDAGTDSFAAREASWKLLSELLMHPSLEACPVLIVANCVDECESSEGLARTIKQWYSDKLASDDTDVAAAAGDNVFADDEAYRAPSTSVLGEREYEWDVVLASAFDGLACGPGTALRASLTIAPARPAAMLLVAAA</sequence>
<dbReference type="AlphaFoldDB" id="W3VDM9"/>
<dbReference type="Pfam" id="PF00025">
    <property type="entry name" value="Arf"/>
    <property type="match status" value="1"/>
</dbReference>
<dbReference type="Gene3D" id="3.40.50.300">
    <property type="entry name" value="P-loop containing nucleotide triphosphate hydrolases"/>
    <property type="match status" value="1"/>
</dbReference>
<evidence type="ECO:0000313" key="4">
    <source>
        <dbReference type="EMBL" id="ETS59635.1"/>
    </source>
</evidence>
<comment type="caution">
    <text evidence="4">The sequence shown here is derived from an EMBL/GenBank/DDBJ whole genome shotgun (WGS) entry which is preliminary data.</text>
</comment>
<evidence type="ECO:0000256" key="2">
    <source>
        <dbReference type="ARBA" id="ARBA00023134"/>
    </source>
</evidence>
<protein>
    <submittedName>
        <fullName evidence="4">Uncharacterized protein</fullName>
    </submittedName>
</protein>
<dbReference type="GO" id="GO:0003924">
    <property type="term" value="F:GTPase activity"/>
    <property type="evidence" value="ECO:0007669"/>
    <property type="project" value="InterPro"/>
</dbReference>
<feature type="binding site" evidence="3">
    <location>
        <position position="94"/>
    </location>
    <ligand>
        <name>GTP</name>
        <dbReference type="ChEBI" id="CHEBI:37565"/>
    </ligand>
</feature>
<organism evidence="4 5">
    <name type="scientific">Moesziomyces aphidis</name>
    <name type="common">Pseudozyma aphidis</name>
    <dbReference type="NCBI Taxonomy" id="84754"/>
    <lineage>
        <taxon>Eukaryota</taxon>
        <taxon>Fungi</taxon>
        <taxon>Dikarya</taxon>
        <taxon>Basidiomycota</taxon>
        <taxon>Ustilaginomycotina</taxon>
        <taxon>Ustilaginomycetes</taxon>
        <taxon>Ustilaginales</taxon>
        <taxon>Ustilaginaceae</taxon>
        <taxon>Moesziomyces</taxon>
    </lineage>
</organism>
<dbReference type="Proteomes" id="UP000019462">
    <property type="component" value="Unassembled WGS sequence"/>
</dbReference>
<evidence type="ECO:0000256" key="1">
    <source>
        <dbReference type="ARBA" id="ARBA00022741"/>
    </source>
</evidence>
<dbReference type="InterPro" id="IPR006689">
    <property type="entry name" value="Small_GTPase_ARF/SAR"/>
</dbReference>
<dbReference type="GO" id="GO:0034067">
    <property type="term" value="P:protein localization to Golgi apparatus"/>
    <property type="evidence" value="ECO:0007669"/>
    <property type="project" value="TreeGrafter"/>
</dbReference>
<dbReference type="GO" id="GO:0005794">
    <property type="term" value="C:Golgi apparatus"/>
    <property type="evidence" value="ECO:0007669"/>
    <property type="project" value="TreeGrafter"/>
</dbReference>
<dbReference type="OrthoDB" id="414781at2759"/>
<name>W3VDM9_MOEAP</name>
<evidence type="ECO:0000313" key="5">
    <source>
        <dbReference type="Proteomes" id="UP000019462"/>
    </source>
</evidence>
<proteinExistence type="predicted"/>
<dbReference type="SUPFAM" id="SSF52540">
    <property type="entry name" value="P-loop containing nucleoside triphosphate hydrolases"/>
    <property type="match status" value="1"/>
</dbReference>
<dbReference type="EMBL" id="AWNI01000042">
    <property type="protein sequence ID" value="ETS59635.1"/>
    <property type="molecule type" value="Genomic_DNA"/>
</dbReference>
<dbReference type="PANTHER" id="PTHR45909">
    <property type="entry name" value="ADP-RIBOSYLATION FACTOR-RELATED PROTEIN 1"/>
    <property type="match status" value="1"/>
</dbReference>
<dbReference type="HOGENOM" id="CLU_040729_7_3_1"/>
<dbReference type="InterPro" id="IPR027417">
    <property type="entry name" value="P-loop_NTPase"/>
</dbReference>